<comment type="caution">
    <text evidence="2">The sequence shown here is derived from an EMBL/GenBank/DDBJ whole genome shotgun (WGS) entry which is preliminary data.</text>
</comment>
<organism evidence="2 3">
    <name type="scientific">Actinomyces ruminis</name>
    <dbReference type="NCBI Taxonomy" id="1937003"/>
    <lineage>
        <taxon>Bacteria</taxon>
        <taxon>Bacillati</taxon>
        <taxon>Actinomycetota</taxon>
        <taxon>Actinomycetes</taxon>
        <taxon>Actinomycetales</taxon>
        <taxon>Actinomycetaceae</taxon>
        <taxon>Actinomyces</taxon>
    </lineage>
</organism>
<keyword evidence="1" id="KW-0472">Membrane</keyword>
<feature type="transmembrane region" description="Helical" evidence="1">
    <location>
        <begin position="7"/>
        <end position="29"/>
    </location>
</feature>
<dbReference type="EMBL" id="MTPX02000042">
    <property type="protein sequence ID" value="PHP52569.1"/>
    <property type="molecule type" value="Genomic_DNA"/>
</dbReference>
<evidence type="ECO:0000256" key="1">
    <source>
        <dbReference type="SAM" id="Phobius"/>
    </source>
</evidence>
<feature type="transmembrane region" description="Helical" evidence="1">
    <location>
        <begin position="35"/>
        <end position="55"/>
    </location>
</feature>
<keyword evidence="1" id="KW-1133">Transmembrane helix</keyword>
<dbReference type="Proteomes" id="UP000194577">
    <property type="component" value="Unassembled WGS sequence"/>
</dbReference>
<dbReference type="PROSITE" id="PS51257">
    <property type="entry name" value="PROKAR_LIPOPROTEIN"/>
    <property type="match status" value="1"/>
</dbReference>
<reference evidence="2 3" key="1">
    <citation type="submission" date="2017-10" db="EMBL/GenBank/DDBJ databases">
        <title>Draft genome sequence of cellulolytic Actinomyces sp CtC72 isolated from cattle rumen fluid.</title>
        <authorList>
            <person name="Joshi A.J."/>
            <person name="Vasudevan G."/>
            <person name="Lanjekar V.B."/>
            <person name="Hivarkar S."/>
            <person name="Engineer A."/>
            <person name="Pore S.D."/>
            <person name="Dhakephalkar P.K."/>
            <person name="Dagar S."/>
        </authorList>
    </citation>
    <scope>NUCLEOTIDE SEQUENCE [LARGE SCALE GENOMIC DNA]</scope>
    <source>
        <strain evidence="3">CtC72</strain>
    </source>
</reference>
<dbReference type="RefSeq" id="WP_086614216.1">
    <property type="nucleotide sequence ID" value="NZ_MTPX02000042.1"/>
</dbReference>
<accession>A0ABX4MEP7</accession>
<keyword evidence="1" id="KW-0812">Transmembrane</keyword>
<sequence>MSTERRITVGALLLCAGVIVGCVQAWLAVTGRAPAMSGLSLLALGLGGLGAGLMLTADDQPDKCAANPTEGQVR</sequence>
<evidence type="ECO:0000313" key="3">
    <source>
        <dbReference type="Proteomes" id="UP000194577"/>
    </source>
</evidence>
<gene>
    <name evidence="2" type="ORF">BW737_008785</name>
</gene>
<keyword evidence="3" id="KW-1185">Reference proteome</keyword>
<evidence type="ECO:0000313" key="2">
    <source>
        <dbReference type="EMBL" id="PHP52569.1"/>
    </source>
</evidence>
<proteinExistence type="predicted"/>
<name>A0ABX4MEP7_9ACTO</name>
<protein>
    <submittedName>
        <fullName evidence="2">Uncharacterized protein</fullName>
    </submittedName>
</protein>